<keyword evidence="7" id="KW-1185">Reference proteome</keyword>
<dbReference type="GO" id="GO:0004725">
    <property type="term" value="F:protein tyrosine phosphatase activity"/>
    <property type="evidence" value="ECO:0007669"/>
    <property type="project" value="UniProtKB-EC"/>
</dbReference>
<dbReference type="PANTHER" id="PTHR39181:SF1">
    <property type="entry name" value="TYROSINE-PROTEIN PHOSPHATASE YWQE"/>
    <property type="match status" value="1"/>
</dbReference>
<organism evidence="6 7">
    <name type="scientific">Ileibacterium valens</name>
    <dbReference type="NCBI Taxonomy" id="1862668"/>
    <lineage>
        <taxon>Bacteria</taxon>
        <taxon>Bacillati</taxon>
        <taxon>Bacillota</taxon>
        <taxon>Erysipelotrichia</taxon>
        <taxon>Erysipelotrichales</taxon>
        <taxon>Erysipelotrichaceae</taxon>
        <taxon>Ileibacterium</taxon>
    </lineage>
</organism>
<dbReference type="InterPro" id="IPR016195">
    <property type="entry name" value="Pol/histidinol_Pase-like"/>
</dbReference>
<dbReference type="EMBL" id="MPJW01000048">
    <property type="protein sequence ID" value="OLU42601.1"/>
    <property type="molecule type" value="Genomic_DNA"/>
</dbReference>
<sequence>MEFIDTHSHIAWHVDDGIQNIEDARIALTMAASDGIHTILSTPHVIPGRTDKNNYLKISSRQDELKQLGQEFDVDIFKGGEVMLNSHFLDTLREGWLPKIHNGPYILVEYNVRYDFAFQNLDFDPLFELSVAGYHPVIAHVERYFHKKLDMDVINDWADNDYVFQINATSLLGLDSKQSKKNAWWLIENGYAHTVATDTHRTTGYRIENLSAAYEQVCRKVGKKAADLLFYENPKNVILGRPVTDIPVHKKKSFFSFGR</sequence>
<evidence type="ECO:0000256" key="5">
    <source>
        <dbReference type="ARBA" id="ARBA00051722"/>
    </source>
</evidence>
<protein>
    <recommendedName>
        <fullName evidence="2">protein-tyrosine-phosphatase</fullName>
        <ecNumber evidence="2">3.1.3.48</ecNumber>
    </recommendedName>
</protein>
<evidence type="ECO:0000313" key="6">
    <source>
        <dbReference type="EMBL" id="OLU42601.1"/>
    </source>
</evidence>
<dbReference type="EC" id="3.1.3.48" evidence="2"/>
<dbReference type="OrthoDB" id="9788539at2"/>
<reference evidence="6 7" key="1">
    <citation type="submission" date="2016-11" db="EMBL/GenBank/DDBJ databases">
        <title>Description of two novel members of the family Erysipelotrichaceae: Ileibacterium lipovorans gen. nov., sp. nov. and Dubosiella newyorkensis, gen. nov., sp. nov.</title>
        <authorList>
            <person name="Cox L.M."/>
            <person name="Sohn J."/>
            <person name="Tyrrell K.L."/>
            <person name="Citron D.M."/>
            <person name="Lawson P.A."/>
            <person name="Patel N.B."/>
            <person name="Iizumi T."/>
            <person name="Perez-Perez G.I."/>
            <person name="Goldstein E.J."/>
            <person name="Blaser M.J."/>
        </authorList>
    </citation>
    <scope>NUCLEOTIDE SEQUENCE [LARGE SCALE GENOMIC DNA]</scope>
    <source>
        <strain evidence="6 7">NYU-BL-A3</strain>
    </source>
</reference>
<evidence type="ECO:0000256" key="2">
    <source>
        <dbReference type="ARBA" id="ARBA00013064"/>
    </source>
</evidence>
<comment type="similarity">
    <text evidence="1">Belongs to the metallo-dependent hydrolases superfamily. CpsB/CapC family.</text>
</comment>
<evidence type="ECO:0000313" key="7">
    <source>
        <dbReference type="Proteomes" id="UP000186341"/>
    </source>
</evidence>
<dbReference type="Proteomes" id="UP000186341">
    <property type="component" value="Unassembled WGS sequence"/>
</dbReference>
<keyword evidence="4" id="KW-0904">Protein phosphatase</keyword>
<evidence type="ECO:0000256" key="3">
    <source>
        <dbReference type="ARBA" id="ARBA00022801"/>
    </source>
</evidence>
<dbReference type="PIRSF" id="PIRSF016557">
    <property type="entry name" value="Caps_synth_CpsB"/>
    <property type="match status" value="1"/>
</dbReference>
<evidence type="ECO:0000256" key="4">
    <source>
        <dbReference type="ARBA" id="ARBA00022912"/>
    </source>
</evidence>
<dbReference type="InterPro" id="IPR016667">
    <property type="entry name" value="Caps_polysacc_synth_CpsB/CapC"/>
</dbReference>
<dbReference type="RefSeq" id="WP_075817697.1">
    <property type="nucleotide sequence ID" value="NZ_CAJUTZ010000047.1"/>
</dbReference>
<dbReference type="SUPFAM" id="SSF89550">
    <property type="entry name" value="PHP domain-like"/>
    <property type="match status" value="1"/>
</dbReference>
<dbReference type="Pfam" id="PF19567">
    <property type="entry name" value="CpsB_CapC"/>
    <property type="match status" value="1"/>
</dbReference>
<dbReference type="Gene3D" id="3.20.20.140">
    <property type="entry name" value="Metal-dependent hydrolases"/>
    <property type="match status" value="1"/>
</dbReference>
<accession>A0A1U7NIX5</accession>
<proteinExistence type="inferred from homology"/>
<gene>
    <name evidence="6" type="ORF">BO222_01335</name>
</gene>
<dbReference type="GO" id="GO:0030145">
    <property type="term" value="F:manganese ion binding"/>
    <property type="evidence" value="ECO:0007669"/>
    <property type="project" value="InterPro"/>
</dbReference>
<evidence type="ECO:0000256" key="1">
    <source>
        <dbReference type="ARBA" id="ARBA00005750"/>
    </source>
</evidence>
<dbReference type="GeneID" id="82201887"/>
<dbReference type="PANTHER" id="PTHR39181">
    <property type="entry name" value="TYROSINE-PROTEIN PHOSPHATASE YWQE"/>
    <property type="match status" value="1"/>
</dbReference>
<dbReference type="AlphaFoldDB" id="A0A1U7NIX5"/>
<comment type="caution">
    <text evidence="6">The sequence shown here is derived from an EMBL/GenBank/DDBJ whole genome shotgun (WGS) entry which is preliminary data.</text>
</comment>
<comment type="catalytic activity">
    <reaction evidence="5">
        <text>O-phospho-L-tyrosyl-[protein] + H2O = L-tyrosyl-[protein] + phosphate</text>
        <dbReference type="Rhea" id="RHEA:10684"/>
        <dbReference type="Rhea" id="RHEA-COMP:10136"/>
        <dbReference type="Rhea" id="RHEA-COMP:20101"/>
        <dbReference type="ChEBI" id="CHEBI:15377"/>
        <dbReference type="ChEBI" id="CHEBI:43474"/>
        <dbReference type="ChEBI" id="CHEBI:46858"/>
        <dbReference type="ChEBI" id="CHEBI:61978"/>
        <dbReference type="EC" id="3.1.3.48"/>
    </reaction>
</comment>
<name>A0A1U7NIX5_9FIRM</name>
<keyword evidence="3" id="KW-0378">Hydrolase</keyword>